<protein>
    <submittedName>
        <fullName evidence="2">Uncharacterized protein</fullName>
    </submittedName>
</protein>
<reference evidence="2" key="1">
    <citation type="journal article" date="2022" name="bioRxiv">
        <title>Sequencing and chromosome-scale assembly of the giantPleurodeles waltlgenome.</title>
        <authorList>
            <person name="Brown T."/>
            <person name="Elewa A."/>
            <person name="Iarovenko S."/>
            <person name="Subramanian E."/>
            <person name="Araus A.J."/>
            <person name="Petzold A."/>
            <person name="Susuki M."/>
            <person name="Suzuki K.-i.T."/>
            <person name="Hayashi T."/>
            <person name="Toyoda A."/>
            <person name="Oliveira C."/>
            <person name="Osipova E."/>
            <person name="Leigh N.D."/>
            <person name="Simon A."/>
            <person name="Yun M.H."/>
        </authorList>
    </citation>
    <scope>NUCLEOTIDE SEQUENCE</scope>
    <source>
        <strain evidence="2">20211129_DDA</strain>
        <tissue evidence="2">Liver</tissue>
    </source>
</reference>
<comment type="caution">
    <text evidence="2">The sequence shown here is derived from an EMBL/GenBank/DDBJ whole genome shotgun (WGS) entry which is preliminary data.</text>
</comment>
<feature type="region of interest" description="Disordered" evidence="1">
    <location>
        <begin position="1"/>
        <end position="22"/>
    </location>
</feature>
<proteinExistence type="predicted"/>
<evidence type="ECO:0000256" key="1">
    <source>
        <dbReference type="SAM" id="MobiDB-lite"/>
    </source>
</evidence>
<dbReference type="Proteomes" id="UP001066276">
    <property type="component" value="Chromosome 3_2"/>
</dbReference>
<name>A0AAV7TP05_PLEWA</name>
<dbReference type="EMBL" id="JANPWB010000006">
    <property type="protein sequence ID" value="KAJ1178362.1"/>
    <property type="molecule type" value="Genomic_DNA"/>
</dbReference>
<sequence length="144" mass="16261">MSVAWSRQQQKRQRRQPQSLVSFHQHRCVARDDLVGLQREGQQAFFSLSDWSDSEEKEEEDLMDKGVLDVKDMRDHMSCTAHRNHPGAISDRATSALPSISQGEDPDSVVVDQVTVATVDPNPSLDGFEELVWDPSRTELTPTN</sequence>
<dbReference type="AlphaFoldDB" id="A0AAV7TP05"/>
<organism evidence="2 3">
    <name type="scientific">Pleurodeles waltl</name>
    <name type="common">Iberian ribbed newt</name>
    <dbReference type="NCBI Taxonomy" id="8319"/>
    <lineage>
        <taxon>Eukaryota</taxon>
        <taxon>Metazoa</taxon>
        <taxon>Chordata</taxon>
        <taxon>Craniata</taxon>
        <taxon>Vertebrata</taxon>
        <taxon>Euteleostomi</taxon>
        <taxon>Amphibia</taxon>
        <taxon>Batrachia</taxon>
        <taxon>Caudata</taxon>
        <taxon>Salamandroidea</taxon>
        <taxon>Salamandridae</taxon>
        <taxon>Pleurodelinae</taxon>
        <taxon>Pleurodeles</taxon>
    </lineage>
</organism>
<accession>A0AAV7TP05</accession>
<keyword evidence="3" id="KW-1185">Reference proteome</keyword>
<evidence type="ECO:0000313" key="2">
    <source>
        <dbReference type="EMBL" id="KAJ1178362.1"/>
    </source>
</evidence>
<gene>
    <name evidence="2" type="ORF">NDU88_003608</name>
</gene>
<evidence type="ECO:0000313" key="3">
    <source>
        <dbReference type="Proteomes" id="UP001066276"/>
    </source>
</evidence>